<reference evidence="2" key="1">
    <citation type="submission" date="2022-11" db="EMBL/GenBank/DDBJ databases">
        <authorList>
            <person name="Graham C."/>
            <person name="Newman J.D."/>
        </authorList>
    </citation>
    <scope>NUCLEOTIDE SEQUENCE</scope>
    <source>
        <strain evidence="2">DSM 19486</strain>
    </source>
</reference>
<evidence type="ECO:0000256" key="1">
    <source>
        <dbReference type="SAM" id="SignalP"/>
    </source>
</evidence>
<keyword evidence="3" id="KW-1185">Reference proteome</keyword>
<dbReference type="AlphaFoldDB" id="A0A9X3D9L1"/>
<keyword evidence="1" id="KW-0732">Signal</keyword>
<dbReference type="RefSeq" id="WP_010599577.1">
    <property type="nucleotide sequence ID" value="NZ_JAPJUH010000001.1"/>
</dbReference>
<feature type="chain" id="PRO_5040885015" evidence="1">
    <location>
        <begin position="19"/>
        <end position="297"/>
    </location>
</feature>
<sequence length="297" mass="34035">MNKIYLVFLLLLPFGVYAQNQEDYINRLKAIQNNGVTYYNVDGIDFTSQTFTNSFTEKDLKFVFRKYGISNEALKTKDTKLSYNNLHVLKSKKITDSLNEMLSYYFIEDKQKMVTAICFAYFEKPEVQFEQKLISLIIEDAIPMHVFENKRIDSVDFAGRKIHLSNSCYWTNVNTVQCPGNGEMNWSVHKTEKSAKQAIKNQLTLTKIKKGLKIISEQQVDVIFESTPAKALKVVYGFTGLTNLAVKTSGGKTLTAFYVASKVRENYVSCVMSFWNNDQINESGLPPLLEKVMQLHK</sequence>
<organism evidence="2 3">
    <name type="scientific">Pedobacter agri</name>
    <dbReference type="NCBI Taxonomy" id="454586"/>
    <lineage>
        <taxon>Bacteria</taxon>
        <taxon>Pseudomonadati</taxon>
        <taxon>Bacteroidota</taxon>
        <taxon>Sphingobacteriia</taxon>
        <taxon>Sphingobacteriales</taxon>
        <taxon>Sphingobacteriaceae</taxon>
        <taxon>Pedobacter</taxon>
    </lineage>
</organism>
<dbReference type="Proteomes" id="UP001142592">
    <property type="component" value="Unassembled WGS sequence"/>
</dbReference>
<comment type="caution">
    <text evidence="2">The sequence shown here is derived from an EMBL/GenBank/DDBJ whole genome shotgun (WGS) entry which is preliminary data.</text>
</comment>
<evidence type="ECO:0000313" key="3">
    <source>
        <dbReference type="Proteomes" id="UP001142592"/>
    </source>
</evidence>
<accession>A0A9X3D9L1</accession>
<feature type="signal peptide" evidence="1">
    <location>
        <begin position="1"/>
        <end position="18"/>
    </location>
</feature>
<gene>
    <name evidence="2" type="ORF">OQZ29_02170</name>
</gene>
<name>A0A9X3D9L1_9SPHI</name>
<dbReference type="EMBL" id="JAPJUH010000001">
    <property type="protein sequence ID" value="MCX3263528.1"/>
    <property type="molecule type" value="Genomic_DNA"/>
</dbReference>
<proteinExistence type="predicted"/>
<evidence type="ECO:0000313" key="2">
    <source>
        <dbReference type="EMBL" id="MCX3263528.1"/>
    </source>
</evidence>
<protein>
    <submittedName>
        <fullName evidence="2">Uncharacterized protein</fullName>
    </submittedName>
</protein>